<dbReference type="InterPro" id="IPR002035">
    <property type="entry name" value="VWF_A"/>
</dbReference>
<dbReference type="Pfam" id="PF00092">
    <property type="entry name" value="VWA"/>
    <property type="match status" value="1"/>
</dbReference>
<keyword evidence="5" id="KW-1185">Reference proteome</keyword>
<gene>
    <name evidence="4" type="ORF">ANCCEY_13346</name>
</gene>
<evidence type="ECO:0000313" key="4">
    <source>
        <dbReference type="EMBL" id="EPB67559.1"/>
    </source>
</evidence>
<dbReference type="AlphaFoldDB" id="A0A0D6L7P9"/>
<dbReference type="Proteomes" id="UP000054495">
    <property type="component" value="Unassembled WGS sequence"/>
</dbReference>
<dbReference type="SUPFAM" id="SSF49265">
    <property type="entry name" value="Fibronectin type III"/>
    <property type="match status" value="1"/>
</dbReference>
<evidence type="ECO:0000313" key="5">
    <source>
        <dbReference type="Proteomes" id="UP000054495"/>
    </source>
</evidence>
<protein>
    <submittedName>
        <fullName evidence="4">Fibronectin type III domain protein</fullName>
    </submittedName>
</protein>
<dbReference type="GO" id="GO:0005576">
    <property type="term" value="C:extracellular region"/>
    <property type="evidence" value="ECO:0007669"/>
    <property type="project" value="UniProtKB-SubCell"/>
</dbReference>
<sequence>MTKSEGCGQAEWIRHCDITKWRLSGLEPDWKDDFVVSKSENGVVALVFNDNLPDYLKPPNDWVIRYTDNPELPQDKWMVMPSDSATLTRVVVPDMEPGTYYYLVVDSPDKGIQTPTLLVMTPKPPSEIRVGTNINDESVVDFKEAITSQPVKKYTIKVWKVEDPTTVKHYETSPDVSSGVVLDGLEPDTDYAVQVTPPAFSTERQPEEILTTSRAPGDEEATIESTLRPTDATGRELPLVVGPDNVPLKVNAEGELVDSNQNPIIIDEDGVPRDPFGKELPRNKDGAWIYPLIDKSGKPLPVDENNMPIIKMVDIHGEEIPVDESGRPIDSEGLVISIDSIGRPLDKYGRPYPINEEGYFVVEPGLGVIQVTDSVPEIPLIIVEGEPLHIDESGHYVDSTGTIIPTNEEGVPIDQYGKPLKKNKDGDYVIPSVVVTGTDRTPQPTSEILPATEYGVIDLPTDESGQLIIPIVHTDGSPLPTDESGNFITKEGAIIEKDEEGRPLGPDVESSHQSALYLGPIKELLKSFIRSIPEASMPKIGKIIYGATTEVTIDIGHYRDKEELVNSFDEIREIGGSPDANLALKIALQLLMEEERGATVVLHLHVTPLSLRDSSLAEGMRKKDVKLVHLDEKSWSKRDPNAFQKFLCLKDVAKLPFVTKPDGSPLPTDASGNYVTDEGTVIEKDDEGRPLGPDGQVLPTDESGNYIYPVVGPDGSPLPTDEHKRPIHPVLGPDGSPLPTDESGHPLGEDGQPLPTDASGVPVDKDGQPLPTDSSGHYVTVPREEAVTKELPTDESGNVIYPVTKPDGSPLPTDASGNFITEEGLIIGPDGVALPYPRNRSCSLRHLKMDILFAVSTTKVSKSTFDRILRAISNFADEVDLSPDVTRIGLVYGSKDVVVPLPLGGYQEKEHMRDEIRRIEFSDDESQDYISLYGPAKQQFVMFPRADSAKIAIFFIQDVIRYVACFSSLFKKTTIILPTSSSLFFF</sequence>
<proteinExistence type="predicted"/>
<feature type="region of interest" description="Disordered" evidence="2">
    <location>
        <begin position="711"/>
        <end position="777"/>
    </location>
</feature>
<feature type="region of interest" description="Disordered" evidence="2">
    <location>
        <begin position="683"/>
        <end position="702"/>
    </location>
</feature>
<feature type="domain" description="Fibronectin type-III" evidence="3">
    <location>
        <begin position="124"/>
        <end position="218"/>
    </location>
</feature>
<dbReference type="InterPro" id="IPR036116">
    <property type="entry name" value="FN3_sf"/>
</dbReference>
<dbReference type="PROSITE" id="PS50853">
    <property type="entry name" value="FN3"/>
    <property type="match status" value="1"/>
</dbReference>
<accession>A0A0D6L7P9</accession>
<reference evidence="4 5" key="1">
    <citation type="submission" date="2013-05" db="EMBL/GenBank/DDBJ databases">
        <title>Draft genome of the parasitic nematode Anyclostoma ceylanicum.</title>
        <authorList>
            <person name="Mitreva M."/>
        </authorList>
    </citation>
    <scope>NUCLEOTIDE SEQUENCE [LARGE SCALE GENOMIC DNA]</scope>
</reference>
<dbReference type="SUPFAM" id="SSF53300">
    <property type="entry name" value="vWA-like"/>
    <property type="match status" value="2"/>
</dbReference>
<dbReference type="InterPro" id="IPR003961">
    <property type="entry name" value="FN3_dom"/>
</dbReference>
<dbReference type="PANTHER" id="PTHR31460">
    <property type="match status" value="1"/>
</dbReference>
<dbReference type="Gene3D" id="3.40.50.410">
    <property type="entry name" value="von Willebrand factor, type A domain"/>
    <property type="match status" value="2"/>
</dbReference>
<evidence type="ECO:0000256" key="2">
    <source>
        <dbReference type="SAM" id="MobiDB-lite"/>
    </source>
</evidence>
<dbReference type="EMBL" id="KE125643">
    <property type="protein sequence ID" value="EPB67559.1"/>
    <property type="molecule type" value="Genomic_DNA"/>
</dbReference>
<dbReference type="PANTHER" id="PTHR31460:SF3">
    <property type="entry name" value="MESOCENTIN"/>
    <property type="match status" value="1"/>
</dbReference>
<dbReference type="InterPro" id="IPR013783">
    <property type="entry name" value="Ig-like_fold"/>
</dbReference>
<dbReference type="Gene3D" id="2.60.40.10">
    <property type="entry name" value="Immunoglobulins"/>
    <property type="match status" value="1"/>
</dbReference>
<dbReference type="InterPro" id="IPR053224">
    <property type="entry name" value="Sensory_adhesion_molecule"/>
</dbReference>
<evidence type="ECO:0000256" key="1">
    <source>
        <dbReference type="ARBA" id="ARBA00004239"/>
    </source>
</evidence>
<dbReference type="InterPro" id="IPR036465">
    <property type="entry name" value="vWFA_dom_sf"/>
</dbReference>
<dbReference type="Pfam" id="PF00041">
    <property type="entry name" value="fn3"/>
    <property type="match status" value="1"/>
</dbReference>
<organism evidence="4 5">
    <name type="scientific">Ancylostoma ceylanicum</name>
    <dbReference type="NCBI Taxonomy" id="53326"/>
    <lineage>
        <taxon>Eukaryota</taxon>
        <taxon>Metazoa</taxon>
        <taxon>Ecdysozoa</taxon>
        <taxon>Nematoda</taxon>
        <taxon>Chromadorea</taxon>
        <taxon>Rhabditida</taxon>
        <taxon>Rhabditina</taxon>
        <taxon>Rhabditomorpha</taxon>
        <taxon>Strongyloidea</taxon>
        <taxon>Ancylostomatidae</taxon>
        <taxon>Ancylostomatinae</taxon>
        <taxon>Ancylostoma</taxon>
    </lineage>
</organism>
<comment type="subcellular location">
    <subcellularLocation>
        <location evidence="1">Secreted</location>
        <location evidence="1">Extracellular space</location>
    </subcellularLocation>
</comment>
<dbReference type="CDD" id="cd00063">
    <property type="entry name" value="FN3"/>
    <property type="match status" value="1"/>
</dbReference>
<evidence type="ECO:0000259" key="3">
    <source>
        <dbReference type="PROSITE" id="PS50853"/>
    </source>
</evidence>
<name>A0A0D6L7P9_9BILA</name>